<dbReference type="Proteomes" id="UP000587524">
    <property type="component" value="Unassembled WGS sequence"/>
</dbReference>
<organism evidence="3 4">
    <name type="scientific">Aminobacter ciceronei</name>
    <dbReference type="NCBI Taxonomy" id="150723"/>
    <lineage>
        <taxon>Bacteria</taxon>
        <taxon>Pseudomonadati</taxon>
        <taxon>Pseudomonadota</taxon>
        <taxon>Alphaproteobacteria</taxon>
        <taxon>Hyphomicrobiales</taxon>
        <taxon>Phyllobacteriaceae</taxon>
        <taxon>Aminobacter</taxon>
    </lineage>
</organism>
<name>A0ABR6C1U4_9HYPH</name>
<gene>
    <name evidence="3" type="ORF">HNQ97_000571</name>
</gene>
<dbReference type="EMBL" id="JACJHZ010000002">
    <property type="protein sequence ID" value="MBA9018585.1"/>
    <property type="molecule type" value="Genomic_DNA"/>
</dbReference>
<sequence>MAGNIREKKLTPKQERFVAEYLIDLNATQAAIRAGYSKKTAEKIGSENLSKPEVRAHIDAATGKRLQKAEITGERVLNAIAEIAFGDIRKMFNADGALTRPQDWDDETAAAVAGLEVVTVNKGEGVVEHVAKIKRADRLRALDMLARHHSLYNDKLEVNVIDNLAERVARAKKRATNG</sequence>
<reference evidence="3 4" key="1">
    <citation type="submission" date="2020-08" db="EMBL/GenBank/DDBJ databases">
        <title>Genomic Encyclopedia of Type Strains, Phase IV (KMG-IV): sequencing the most valuable type-strain genomes for metagenomic binning, comparative biology and taxonomic classification.</title>
        <authorList>
            <person name="Goeker M."/>
        </authorList>
    </citation>
    <scope>NUCLEOTIDE SEQUENCE [LARGE SCALE GENOMIC DNA]</scope>
    <source>
        <strain evidence="3 4">DSM 17455</strain>
    </source>
</reference>
<evidence type="ECO:0000256" key="1">
    <source>
        <dbReference type="ARBA" id="ARBA00022612"/>
    </source>
</evidence>
<keyword evidence="4" id="KW-1185">Reference proteome</keyword>
<keyword evidence="2" id="KW-0231">Viral genome packaging</keyword>
<proteinExistence type="predicted"/>
<dbReference type="Gene3D" id="1.10.10.1400">
    <property type="entry name" value="Terminase, small subunit, N-terminal DNA-binding domain, HTH motif"/>
    <property type="match status" value="1"/>
</dbReference>
<dbReference type="RefSeq" id="WP_182573432.1">
    <property type="nucleotide sequence ID" value="NZ_JACJHY010000002.1"/>
</dbReference>
<keyword evidence="1" id="KW-1188">Viral release from host cell</keyword>
<evidence type="ECO:0000313" key="4">
    <source>
        <dbReference type="Proteomes" id="UP000587524"/>
    </source>
</evidence>
<comment type="caution">
    <text evidence="3">The sequence shown here is derived from an EMBL/GenBank/DDBJ whole genome shotgun (WGS) entry which is preliminary data.</text>
</comment>
<dbReference type="PANTHER" id="PTHR41328:SF2">
    <property type="entry name" value="TERMINASE SMALL SUBUNIT"/>
    <property type="match status" value="1"/>
</dbReference>
<accession>A0ABR6C1U4</accession>
<evidence type="ECO:0000313" key="3">
    <source>
        <dbReference type="EMBL" id="MBA9018585.1"/>
    </source>
</evidence>
<dbReference type="InterPro" id="IPR005335">
    <property type="entry name" value="Terminase_ssu"/>
</dbReference>
<dbReference type="Pfam" id="PF03592">
    <property type="entry name" value="Terminase_2"/>
    <property type="match status" value="1"/>
</dbReference>
<protein>
    <submittedName>
        <fullName evidence="3">Phage terminase small subunit</fullName>
    </submittedName>
</protein>
<dbReference type="InterPro" id="IPR052404">
    <property type="entry name" value="SPP1-like_terminase"/>
</dbReference>
<dbReference type="PANTHER" id="PTHR41328">
    <property type="entry name" value="TERMINASE SMALL SUBUNIT-RELATED"/>
    <property type="match status" value="1"/>
</dbReference>
<evidence type="ECO:0000256" key="2">
    <source>
        <dbReference type="ARBA" id="ARBA00023219"/>
    </source>
</evidence>
<dbReference type="InterPro" id="IPR038713">
    <property type="entry name" value="Terminase_Gp1_N_sf"/>
</dbReference>